<dbReference type="RefSeq" id="WP_005672822.1">
    <property type="nucleotide sequence ID" value="NZ_CP146288.1"/>
</dbReference>
<gene>
    <name evidence="6" type="primary">sodC</name>
    <name evidence="6" type="ORF">HMPREF0551_0694</name>
</gene>
<sequence length="196" mass="20350">MTFPIQRMTLAVLATLSISACAHEHGAHDHEHAAAAAEGAQRATEAVARLQPTVGSPTQGTIRFVHEGDQIRIQGEVAGLEPNSDHGFHVHEKGDCSAPDATSAGGHFHLPGQKHGDPARDDDHHHAGDLGNIHAGADGVAKVDLVLPQTQLTLGDGPQNILGRGLIVHKGKDDLHSQPTGDAGGRAACAVIKAVR</sequence>
<evidence type="ECO:0000313" key="6">
    <source>
        <dbReference type="EMBL" id="EFV95786.1"/>
    </source>
</evidence>
<dbReference type="InterPro" id="IPR036423">
    <property type="entry name" value="SOD-like_Cu/Zn_dom_sf"/>
</dbReference>
<feature type="chain" id="PRO_5003224583" description="Superoxide dismutase [Cu-Zn]" evidence="4">
    <location>
        <begin position="23"/>
        <end position="196"/>
    </location>
</feature>
<feature type="region of interest" description="Disordered" evidence="3">
    <location>
        <begin position="80"/>
        <end position="130"/>
    </location>
</feature>
<protein>
    <recommendedName>
        <fullName evidence="2">Superoxide dismutase [Cu-Zn]</fullName>
        <ecNumber evidence="2">1.15.1.1</ecNumber>
    </recommendedName>
</protein>
<evidence type="ECO:0000256" key="1">
    <source>
        <dbReference type="ARBA" id="ARBA00010457"/>
    </source>
</evidence>
<keyword evidence="2" id="KW-0186">Copper</keyword>
<comment type="similarity">
    <text evidence="1 2">Belongs to the Cu-Zn superoxide dismutase family.</text>
</comment>
<reference evidence="6 7" key="1">
    <citation type="submission" date="2010-12" db="EMBL/GenBank/DDBJ databases">
        <authorList>
            <person name="Muzny D."/>
            <person name="Qin X."/>
            <person name="Deng J."/>
            <person name="Jiang H."/>
            <person name="Liu Y."/>
            <person name="Qu J."/>
            <person name="Song X.-Z."/>
            <person name="Zhang L."/>
            <person name="Thornton R."/>
            <person name="Coyle M."/>
            <person name="Francisco L."/>
            <person name="Jackson L."/>
            <person name="Javaid M."/>
            <person name="Korchina V."/>
            <person name="Kovar C."/>
            <person name="Mata R."/>
            <person name="Mathew T."/>
            <person name="Ngo R."/>
            <person name="Nguyen L."/>
            <person name="Nguyen N."/>
            <person name="Okwuonu G."/>
            <person name="Ongeri F."/>
            <person name="Pham C."/>
            <person name="Simmons D."/>
            <person name="Wilczek-Boney K."/>
            <person name="Hale W."/>
            <person name="Jakkamsetti A."/>
            <person name="Pham P."/>
            <person name="Ruth R."/>
            <person name="San Lucas F."/>
            <person name="Warren J."/>
            <person name="Zhang J."/>
            <person name="Zhao Z."/>
            <person name="Zhou C."/>
            <person name="Zhu D."/>
            <person name="Lee S."/>
            <person name="Bess C."/>
            <person name="Blankenburg K."/>
            <person name="Forbes L."/>
            <person name="Fu Q."/>
            <person name="Gubbala S."/>
            <person name="Hirani K."/>
            <person name="Jayaseelan J.C."/>
            <person name="Lara F."/>
            <person name="Munidasa M."/>
            <person name="Palculict T."/>
            <person name="Patil S."/>
            <person name="Pu L.-L."/>
            <person name="Saada N."/>
            <person name="Tang L."/>
            <person name="Weissenberger G."/>
            <person name="Zhu Y."/>
            <person name="Hemphill L."/>
            <person name="Shang Y."/>
            <person name="Youmans B."/>
            <person name="Ayvaz T."/>
            <person name="Ross M."/>
            <person name="Santibanez J."/>
            <person name="Aqrawi P."/>
            <person name="Gross S."/>
            <person name="Joshi V."/>
            <person name="Fowler G."/>
            <person name="Nazareth L."/>
            <person name="Reid J."/>
            <person name="Worley K."/>
            <person name="Petrosino J."/>
            <person name="Highlander S."/>
            <person name="Gibbs R."/>
        </authorList>
    </citation>
    <scope>NUCLEOTIDE SEQUENCE [LARGE SCALE GENOMIC DNA]</scope>
    <source>
        <strain evidence="6 7">ATCC 51599</strain>
    </source>
</reference>
<evidence type="ECO:0000256" key="4">
    <source>
        <dbReference type="SAM" id="SignalP"/>
    </source>
</evidence>
<keyword evidence="2" id="KW-0862">Zinc</keyword>
<feature type="compositionally biased region" description="Basic and acidic residues" evidence="3">
    <location>
        <begin position="83"/>
        <end position="95"/>
    </location>
</feature>
<dbReference type="SUPFAM" id="SSF49329">
    <property type="entry name" value="Cu,Zn superoxide dismutase-like"/>
    <property type="match status" value="1"/>
</dbReference>
<dbReference type="PROSITE" id="PS00087">
    <property type="entry name" value="SOD_CU_ZN_1"/>
    <property type="match status" value="1"/>
</dbReference>
<dbReference type="Gene3D" id="2.60.40.200">
    <property type="entry name" value="Superoxide dismutase, copper/zinc binding domain"/>
    <property type="match status" value="1"/>
</dbReference>
<comment type="catalytic activity">
    <reaction evidence="2">
        <text>2 superoxide + 2 H(+) = H2O2 + O2</text>
        <dbReference type="Rhea" id="RHEA:20696"/>
        <dbReference type="ChEBI" id="CHEBI:15378"/>
        <dbReference type="ChEBI" id="CHEBI:15379"/>
        <dbReference type="ChEBI" id="CHEBI:16240"/>
        <dbReference type="ChEBI" id="CHEBI:18421"/>
        <dbReference type="EC" id="1.15.1.1"/>
    </reaction>
</comment>
<dbReference type="GO" id="GO:0005507">
    <property type="term" value="F:copper ion binding"/>
    <property type="evidence" value="ECO:0007669"/>
    <property type="project" value="InterPro"/>
</dbReference>
<dbReference type="STRING" id="887898.HMPREF0551_0694"/>
<dbReference type="InterPro" id="IPR001424">
    <property type="entry name" value="SOD_Cu_Zn_dom"/>
</dbReference>
<accession>E7RVI2</accession>
<comment type="function">
    <text evidence="2">Destroys radicals which are normally produced within the cells and which are toxic to biological systems.</text>
</comment>
<evidence type="ECO:0000259" key="5">
    <source>
        <dbReference type="Pfam" id="PF00080"/>
    </source>
</evidence>
<dbReference type="GO" id="GO:0004784">
    <property type="term" value="F:superoxide dismutase activity"/>
    <property type="evidence" value="ECO:0007669"/>
    <property type="project" value="UniProtKB-EC"/>
</dbReference>
<dbReference type="CDD" id="cd00305">
    <property type="entry name" value="Cu-Zn_Superoxide_Dismutase"/>
    <property type="match status" value="1"/>
</dbReference>
<feature type="compositionally biased region" description="Basic and acidic residues" evidence="3">
    <location>
        <begin position="114"/>
        <end position="128"/>
    </location>
</feature>
<name>E7RVI2_9BURK</name>
<dbReference type="PANTHER" id="PTHR10003">
    <property type="entry name" value="SUPEROXIDE DISMUTASE CU-ZN -RELATED"/>
    <property type="match status" value="1"/>
</dbReference>
<dbReference type="InterPro" id="IPR018152">
    <property type="entry name" value="SOD_Cu/Zn_BS"/>
</dbReference>
<comment type="cofactor">
    <cofactor evidence="2">
        <name>Cu cation</name>
        <dbReference type="ChEBI" id="CHEBI:23378"/>
    </cofactor>
    <text evidence="2">Binds 1 copper ion per subunit.</text>
</comment>
<dbReference type="PROSITE" id="PS00332">
    <property type="entry name" value="SOD_CU_ZN_2"/>
    <property type="match status" value="1"/>
</dbReference>
<organism evidence="6 7">
    <name type="scientific">Lautropia mirabilis ATCC 51599</name>
    <dbReference type="NCBI Taxonomy" id="887898"/>
    <lineage>
        <taxon>Bacteria</taxon>
        <taxon>Pseudomonadati</taxon>
        <taxon>Pseudomonadota</taxon>
        <taxon>Betaproteobacteria</taxon>
        <taxon>Burkholderiales</taxon>
        <taxon>Burkholderiaceae</taxon>
        <taxon>Lautropia</taxon>
    </lineage>
</organism>
<dbReference type="EMBL" id="AEQP01000002">
    <property type="protein sequence ID" value="EFV95786.1"/>
    <property type="molecule type" value="Genomic_DNA"/>
</dbReference>
<dbReference type="Proteomes" id="UP000011021">
    <property type="component" value="Unassembled WGS sequence"/>
</dbReference>
<dbReference type="InterPro" id="IPR024134">
    <property type="entry name" value="SOD_Cu/Zn_/chaperone"/>
</dbReference>
<evidence type="ECO:0000256" key="2">
    <source>
        <dbReference type="RuleBase" id="RU000393"/>
    </source>
</evidence>
<keyword evidence="4" id="KW-0732">Signal</keyword>
<feature type="signal peptide" evidence="4">
    <location>
        <begin position="1"/>
        <end position="22"/>
    </location>
</feature>
<comment type="caution">
    <text evidence="6">The sequence shown here is derived from an EMBL/GenBank/DDBJ whole genome shotgun (WGS) entry which is preliminary data.</text>
</comment>
<dbReference type="EC" id="1.15.1.1" evidence="2"/>
<keyword evidence="2" id="KW-0560">Oxidoreductase</keyword>
<proteinExistence type="inferred from homology"/>
<feature type="domain" description="Superoxide dismutase copper/zinc binding" evidence="5">
    <location>
        <begin position="59"/>
        <end position="192"/>
    </location>
</feature>
<comment type="cofactor">
    <cofactor evidence="2">
        <name>Zn(2+)</name>
        <dbReference type="ChEBI" id="CHEBI:29105"/>
    </cofactor>
    <text evidence="2">Binds 1 zinc ion per subunit.</text>
</comment>
<keyword evidence="2" id="KW-0479">Metal-binding</keyword>
<keyword evidence="7" id="KW-1185">Reference proteome</keyword>
<dbReference type="HOGENOM" id="CLU_056632_8_2_4"/>
<evidence type="ECO:0000313" key="7">
    <source>
        <dbReference type="Proteomes" id="UP000011021"/>
    </source>
</evidence>
<dbReference type="Pfam" id="PF00080">
    <property type="entry name" value="Sod_Cu"/>
    <property type="match status" value="1"/>
</dbReference>
<dbReference type="PROSITE" id="PS51257">
    <property type="entry name" value="PROKAR_LIPOPROTEIN"/>
    <property type="match status" value="1"/>
</dbReference>
<dbReference type="AlphaFoldDB" id="E7RVI2"/>
<dbReference type="eggNOG" id="COG2032">
    <property type="taxonomic scope" value="Bacteria"/>
</dbReference>
<evidence type="ECO:0000256" key="3">
    <source>
        <dbReference type="SAM" id="MobiDB-lite"/>
    </source>
</evidence>